<keyword evidence="12 18" id="KW-0472">Membrane</keyword>
<dbReference type="GO" id="GO:0005509">
    <property type="term" value="F:calcium ion binding"/>
    <property type="evidence" value="ECO:0007669"/>
    <property type="project" value="InterPro"/>
</dbReference>
<dbReference type="InterPro" id="IPR005821">
    <property type="entry name" value="Ion_trans_dom"/>
</dbReference>
<comment type="caution">
    <text evidence="20">The sequence shown here is derived from an EMBL/GenBank/DDBJ whole genome shotgun (WGS) entry which is preliminary data.</text>
</comment>
<keyword evidence="6" id="KW-0107">Calcium channel</keyword>
<feature type="compositionally biased region" description="Low complexity" evidence="17">
    <location>
        <begin position="64"/>
        <end position="77"/>
    </location>
</feature>
<feature type="transmembrane region" description="Helical" evidence="18">
    <location>
        <begin position="1348"/>
        <end position="1372"/>
    </location>
</feature>
<feature type="region of interest" description="Disordered" evidence="17">
    <location>
        <begin position="301"/>
        <end position="359"/>
    </location>
</feature>
<feature type="transmembrane region" description="Helical" evidence="18">
    <location>
        <begin position="1078"/>
        <end position="1096"/>
    </location>
</feature>
<comment type="similarity">
    <text evidence="15">Belongs to the calcium channel alpha-1 subunit (TC 1.A.1.11) family.</text>
</comment>
<name>A0A9P6VXR0_RHOMI</name>
<keyword evidence="3" id="KW-1003">Cell membrane</keyword>
<dbReference type="OrthoDB" id="416585at2759"/>
<feature type="region of interest" description="Disordered" evidence="17">
    <location>
        <begin position="2600"/>
        <end position="2637"/>
    </location>
</feature>
<feature type="transmembrane region" description="Helical" evidence="18">
    <location>
        <begin position="1737"/>
        <end position="1757"/>
    </location>
</feature>
<evidence type="ECO:0000256" key="10">
    <source>
        <dbReference type="ARBA" id="ARBA00022989"/>
    </source>
</evidence>
<keyword evidence="5" id="KW-0109">Calcium transport</keyword>
<feature type="transmembrane region" description="Helical" evidence="18">
    <location>
        <begin position="1384"/>
        <end position="1409"/>
    </location>
</feature>
<keyword evidence="14" id="KW-0407">Ion channel</keyword>
<keyword evidence="10 18" id="KW-1133">Transmembrane helix</keyword>
<keyword evidence="8" id="KW-0106">Calcium</keyword>
<evidence type="ECO:0000256" key="18">
    <source>
        <dbReference type="SAM" id="Phobius"/>
    </source>
</evidence>
<feature type="transmembrane region" description="Helical" evidence="18">
    <location>
        <begin position="1704"/>
        <end position="1725"/>
    </location>
</feature>
<keyword evidence="2" id="KW-0813">Transport</keyword>
<evidence type="ECO:0000256" key="12">
    <source>
        <dbReference type="ARBA" id="ARBA00023136"/>
    </source>
</evidence>
<feature type="region of interest" description="Disordered" evidence="17">
    <location>
        <begin position="1213"/>
        <end position="1238"/>
    </location>
</feature>
<dbReference type="GO" id="GO:0008331">
    <property type="term" value="F:high voltage-gated calcium channel activity"/>
    <property type="evidence" value="ECO:0007669"/>
    <property type="project" value="TreeGrafter"/>
</dbReference>
<feature type="region of interest" description="Disordered" evidence="17">
    <location>
        <begin position="3331"/>
        <end position="3352"/>
    </location>
</feature>
<evidence type="ECO:0000256" key="15">
    <source>
        <dbReference type="ARBA" id="ARBA00061395"/>
    </source>
</evidence>
<evidence type="ECO:0000256" key="17">
    <source>
        <dbReference type="SAM" id="MobiDB-lite"/>
    </source>
</evidence>
<feature type="compositionally biased region" description="Low complexity" evidence="17">
    <location>
        <begin position="3391"/>
        <end position="3406"/>
    </location>
</feature>
<feature type="transmembrane region" description="Helical" evidence="18">
    <location>
        <begin position="720"/>
        <end position="740"/>
    </location>
</feature>
<dbReference type="PROSITE" id="PS50222">
    <property type="entry name" value="EF_HAND_2"/>
    <property type="match status" value="1"/>
</dbReference>
<feature type="transmembrane region" description="Helical" evidence="18">
    <location>
        <begin position="1595"/>
        <end position="1618"/>
    </location>
</feature>
<evidence type="ECO:0000256" key="4">
    <source>
        <dbReference type="ARBA" id="ARBA00022553"/>
    </source>
</evidence>
<keyword evidence="9" id="KW-0851">Voltage-gated channel</keyword>
<feature type="region of interest" description="Disordered" evidence="17">
    <location>
        <begin position="1"/>
        <end position="174"/>
    </location>
</feature>
<feature type="compositionally biased region" description="Polar residues" evidence="17">
    <location>
        <begin position="494"/>
        <end position="527"/>
    </location>
</feature>
<dbReference type="Pfam" id="PF21034">
    <property type="entry name" value="BCAS3_WD40"/>
    <property type="match status" value="1"/>
</dbReference>
<feature type="compositionally biased region" description="Basic and acidic residues" evidence="17">
    <location>
        <begin position="78"/>
        <end position="92"/>
    </location>
</feature>
<gene>
    <name evidence="20" type="primary">CCH1</name>
    <name evidence="20" type="ORF">C6P46_006077</name>
</gene>
<keyword evidence="13" id="KW-0325">Glycoprotein</keyword>
<dbReference type="Pfam" id="PF00520">
    <property type="entry name" value="Ion_trans"/>
    <property type="match status" value="4"/>
</dbReference>
<feature type="transmembrane region" description="Helical" evidence="18">
    <location>
        <begin position="1886"/>
        <end position="1911"/>
    </location>
</feature>
<keyword evidence="7 18" id="KW-0812">Transmembrane</keyword>
<feature type="region of interest" description="Disordered" evidence="17">
    <location>
        <begin position="192"/>
        <end position="234"/>
    </location>
</feature>
<feature type="transmembrane region" description="Helical" evidence="18">
    <location>
        <begin position="1116"/>
        <end position="1136"/>
    </location>
</feature>
<feature type="compositionally biased region" description="Basic and acidic residues" evidence="17">
    <location>
        <begin position="310"/>
        <end position="330"/>
    </location>
</feature>
<organism evidence="20 21">
    <name type="scientific">Rhodotorula mucilaginosa</name>
    <name type="common">Yeast</name>
    <name type="synonym">Rhodotorula rubra</name>
    <dbReference type="NCBI Taxonomy" id="5537"/>
    <lineage>
        <taxon>Eukaryota</taxon>
        <taxon>Fungi</taxon>
        <taxon>Dikarya</taxon>
        <taxon>Basidiomycota</taxon>
        <taxon>Pucciniomycotina</taxon>
        <taxon>Microbotryomycetes</taxon>
        <taxon>Sporidiobolales</taxon>
        <taxon>Sporidiobolaceae</taxon>
        <taxon>Rhodotorula</taxon>
    </lineage>
</organism>
<feature type="transmembrane region" description="Helical" evidence="18">
    <location>
        <begin position="989"/>
        <end position="1012"/>
    </location>
</feature>
<dbReference type="InterPro" id="IPR050599">
    <property type="entry name" value="VDCC_alpha-1_subunit"/>
</dbReference>
<evidence type="ECO:0000256" key="14">
    <source>
        <dbReference type="ARBA" id="ARBA00023303"/>
    </source>
</evidence>
<dbReference type="FunFam" id="1.10.287.70:FF:000093">
    <property type="entry name" value="Calcium channel subunit Cch1"/>
    <property type="match status" value="1"/>
</dbReference>
<dbReference type="InterPro" id="IPR048382">
    <property type="entry name" value="BCAS3_WD40"/>
</dbReference>
<dbReference type="GO" id="GO:0005891">
    <property type="term" value="C:voltage-gated calcium channel complex"/>
    <property type="evidence" value="ECO:0007669"/>
    <property type="project" value="TreeGrafter"/>
</dbReference>
<feature type="region of interest" description="Disordered" evidence="17">
    <location>
        <begin position="3384"/>
        <end position="3415"/>
    </location>
</feature>
<dbReference type="InterPro" id="IPR015943">
    <property type="entry name" value="WD40/YVTN_repeat-like_dom_sf"/>
</dbReference>
<feature type="region of interest" description="Disordered" evidence="17">
    <location>
        <begin position="2951"/>
        <end position="2970"/>
    </location>
</feature>
<evidence type="ECO:0000256" key="6">
    <source>
        <dbReference type="ARBA" id="ARBA00022673"/>
    </source>
</evidence>
<protein>
    <recommendedName>
        <fullName evidence="16">Calcium-channel protein CCH1</fullName>
    </recommendedName>
</protein>
<feature type="transmembrane region" description="Helical" evidence="18">
    <location>
        <begin position="661"/>
        <end position="680"/>
    </location>
</feature>
<feature type="transmembrane region" description="Helical" evidence="18">
    <location>
        <begin position="1470"/>
        <end position="1499"/>
    </location>
</feature>
<sequence length="3415" mass="373084">MREHPVAGPSGTQGGTLDPANDWAYASRGHSGASERGDLVDEPLSFRGNEVDEEVSPPRGWMEFRSTTPTRSSTFDTTSRRSDTVELRDGTTVRRLPSPPLRPSAVSAVDHDAVDPPRPAADDPFRASSDLSMRGSLFTDDGNRRTPRRLPTRSDSDPQSLASTTGPLGPAESAYDLSTFGTRAVADDFDENDEEVAARSPLRPTTSRAQRSSARPYLAPISTSPTRLDRDRARKSVDVTQADAAAVGGGWTQLTPTRSSNEAEAANPQGLSPLANLTRKDTLNAAMNRIRRVSVRVVNLQENDEDDGDEARGEEDARSAGQDPRARSPDSLRSPSIVESLPSKEHDDQSTIALDHGYEPPPAQQSFRQLRGKTLGVFGPEHRLRKACAAVLTAKWTEPVILVLIILQVVVQTIRSSYNVYEHPRPTKGFFHSWEDVVLFVIFCSFTVEIFARIIVTGLVINPPRPIAPIDVKANPYGTPSRTPSIVTRIQSHLSPMKSNSSAQRSASPTPSRSTAGESQGGLTVPTTPERPNPALAFRPSAATYPPSAPPPPKIIAVDYGNPVTPTARTSDPFADGTHSAADHLTPIERSPAFSVKTGLASSLSVATAPAEGNYAASSIHGSTGTGPGPFAYTYAPYALSIKRQRQTYQQAFLRHSFNRIDLVAVVSFWISFILSTTGAEAAHNLWFFRALSVLRATRLLAVTAGTQTILHSLKKASPLLVNVGFFTIFAMLLFAIVGVQAFSDSYKRYCVWIGKCMAYAAHPEGRLPNVTSSQNCGGYFVAGSDDPLPYLIEGGFPSAESPKGYLCGAPSICTETGNPVVGTWSFDNVLAALFQVVIIASANTWTGIVGKTRSLASPAHLSCCVQDAQFAGGGDYETKHSAFAAASVRQARQQFDDDRKPPRGWSRTASIIRLGYRKTRLIWVALILVSICFQANRSYNMSERADRLADWMEFSITLALDAEILIRICSYLPDWRRFFSGNANRVDLLLAVVTTILILPGIFETAAYAWLTIFQIARFYRVILAIPRTRRLLLRVLGTIMGLANMVLFLLLMTFIAALVAVEFFRGIPDPSNDDTGALTFYQIFDAFLAMYQILSSENWTDVTNTIMGNEKGMFQTVLAGFFLSVWMIFAYFIMCNMFIAVINENFAIADEEKRARQIAAFVGRSQSATDTSIASWFRRFDPYTYATTRSRKRAKEPAEVSEGMIDRKLTASPDALGNSDSEAPPPPQDSFGTRLRRRFRRIVRPTGIPLLLEYFAAPVPRAEPVPTSTHDRDVTLDPEAEALVLSSRHQRQQTVADFIAEHPSYDKPLYLFKQSSRLRRLCQKLVDPCSGGVRLHGQAPNKYAKWAFQGLVFAAIIASIGVAAAATPAYRRKYYLEHGKVLVAWYNLTEVILASIFIVEFLVKVIADGFLFTPNAYLLSIANDIDFFVLLTIIVNISTLLVDDRFTRSLKAFRALRLINIWPSVRETFYSVLILGASRILDASILAVLYIVPYAIWAANVFRGLLYSCNDTSVSTKAECVGDYLASPVADWTFLAPRVWANPSVWSFDTFRSSLLILFEIVSLEGWIDVMESVMNIKGRDLQPEENASQFNALLIVIYNLIGALFILTIFVSVIIESFVRRSGNSLLTTEQRQWQDMRRLIGRQRPARQPAHRPDNSFRAWCYERAVHKHGWWSRGVTALYVANVAVLLTQATTTARAHDVYNWLFLGFVAAYTVDVVVRLVGLGFKYFFTNLWNTYDLVVIIGVNISTFPILADVNSSAFIQLQKVFLVGLVFKLVQRNDSLNQLFKTATAALPTILNIFALWLILFLTFAIFYTEVFGLTRWGAHGTSLANYYSFASTLVLLALQSTGEGWNQFMHDYTVQWPACTYSPFYLLSDCGSSPWAYTLFIVWNILSMYLFVNLVLGAVVESFSFAFQDYGKVTRIKRSDMRDFKRVWANFDAERTGYIQPRDVGRFLGRLHGVFELKIYREEWSLSRLLGASYRSEREQHNSPAFVHYLDDRDALSLRRIDLVTLGHLIDAIDVREVAVRRRNFTLAYHEAMHDAEESHKGLSFSKMLLLIAHYRLINDESALQMDELAKRRRKRQLIQRRVDNDRVSSFLRMVVLRRRFLAHLEEVRRREYGQVPDIHVEAASSVGATTPATTGGFGAAFTPPASLGDPYLSRRTDLAQPDTLTDSHRNLRSYPPRTESIRIATALTRGREGDLTRVTAAVMQSRRKRPGAGSTATLTGHVVQPGLVRDPTALESITSTLQTWSPFSGPEPRRVASDRGPATSPAPASLATAAAAVAYAASDESSDEEDGGTAYNQTRQLDDDANAAARYAVGSGAAEAIAWAKWDDLVGQHHVRRVLLIGYRSGGVALWDCSDLDNFVELLNLSSLSLPSEATPGPASKRRTLHVVDGALLATQKTAPESAVLVLLSRAPSSTSTSGRSHLIFYSLRTHEVLARVAVPGIAHHLRINRRFLVVSTSSPLALHIFHVPRFDSSEVKLVPASFSPIRDVAPSSFDGAPVFSLGNGGRLLAYASTTPLRSSRLGGLPAKPGHGILARPGVFDSKSPLDDGRGSLGLSDAPEVARRVSEGVLGGVSALKEAGMSYWAQASGRSSRDASPQAYARPQSSRGSPTAYARSAPASRTVNMNRPASSTVVVLDLLSAPQATSSIGREGTLHITAGRDATIGPKIIASFVPSADPISQLSFSPPSTHLLVAADGAHSFDVFELKPATVIGQSATSIVPAADSGANAWHRYRLERGITSAHAREVSWSPDGRFVAVSTAKGTSHIYAIHPAGGLPLLERHFGPHVVNSDTLPPLSISLRASARVRSPATRGEETGVPASTTTSTALSARVAFVPYSVTAASSFAEEEGFPKGWSTANRGPPPPPLLAQDFLVFHPDGGNVTLHRLSPRELVASPSLSTTTTNAVAAASRGEIGKLATTAVSGLTQLMRSRGANLVGGQSLSPRLERGETTSGSIPGMEKTWKVRCRSLAAWDLRKGQDWPEVRESIPARTSEPPAVVKREGHLYAASAEIETSSRAPRVMPRSIYASRQFDFFALPPRHEELSAAGRFEVSGREIHFRPEVRVRQGTSAPGIDSAASRASANQQALRTASEFAPASFDQPIKSAMHAFLDPHTVLAPGSPQLRPPTFPNGVPGKHGSWRDSIQVPRGVAPAALEGIERVRQSLGQIRVPKGMIPVAGRRRSMVGGSASDVPVAYSTSISFEDEDAVFADRELEPSQSASTACTTDLDEGLTNVKLQHPVTRDNDYGDFDRTLGEDWDDHFAENVPSTEHPMVGESPESAMEPTIGDFEHFDLELPSGVPAAVPTLAIPSPFALDPVDDGEKSPRTHQHGGTTFTNTPKDLIGLAEPAVRAPDLLAQSSVTLATAIPTLTVPTNVALSSSPASSVSSSPSSRSSGKRKKGRR</sequence>
<accession>A0A9P6VXR0</accession>
<keyword evidence="11" id="KW-0406">Ion transport</keyword>
<feature type="transmembrane region" description="Helical" evidence="18">
    <location>
        <begin position="1792"/>
        <end position="1817"/>
    </location>
</feature>
<dbReference type="SUPFAM" id="SSF101908">
    <property type="entry name" value="Putative isomerase YbhE"/>
    <property type="match status" value="1"/>
</dbReference>
<evidence type="ECO:0000256" key="5">
    <source>
        <dbReference type="ARBA" id="ARBA00022568"/>
    </source>
</evidence>
<feature type="transmembrane region" description="Helical" evidence="18">
    <location>
        <begin position="1429"/>
        <end position="1449"/>
    </location>
</feature>
<dbReference type="Gene3D" id="1.20.120.350">
    <property type="entry name" value="Voltage-gated potassium channels. Chain C"/>
    <property type="match status" value="4"/>
</dbReference>
<feature type="transmembrane region" description="Helical" evidence="18">
    <location>
        <begin position="1033"/>
        <end position="1066"/>
    </location>
</feature>
<dbReference type="EMBL" id="PUHQ01000072">
    <property type="protein sequence ID" value="KAG0658017.1"/>
    <property type="molecule type" value="Genomic_DNA"/>
</dbReference>
<dbReference type="InterPro" id="IPR002048">
    <property type="entry name" value="EF_hand_dom"/>
</dbReference>
<keyword evidence="21" id="KW-1185">Reference proteome</keyword>
<comment type="subcellular location">
    <subcellularLocation>
        <location evidence="1">Cell membrane</location>
        <topology evidence="1">Multi-pass membrane protein</topology>
    </subcellularLocation>
</comment>
<feature type="compositionally biased region" description="Polar residues" evidence="17">
    <location>
        <begin position="3342"/>
        <end position="3351"/>
    </location>
</feature>
<evidence type="ECO:0000256" key="16">
    <source>
        <dbReference type="ARBA" id="ARBA00067459"/>
    </source>
</evidence>
<dbReference type="GO" id="GO:0098703">
    <property type="term" value="P:calcium ion import across plasma membrane"/>
    <property type="evidence" value="ECO:0007669"/>
    <property type="project" value="TreeGrafter"/>
</dbReference>
<reference evidence="20 21" key="1">
    <citation type="submission" date="2020-11" db="EMBL/GenBank/DDBJ databases">
        <title>Kefir isolates.</title>
        <authorList>
            <person name="Marcisauskas S."/>
            <person name="Kim Y."/>
            <person name="Blasche S."/>
        </authorList>
    </citation>
    <scope>NUCLEOTIDE SEQUENCE [LARGE SCALE GENOMIC DNA]</scope>
    <source>
        <strain evidence="20 21">KR</strain>
    </source>
</reference>
<feature type="compositionally biased region" description="Basic and acidic residues" evidence="17">
    <location>
        <begin position="109"/>
        <end position="125"/>
    </location>
</feature>
<feature type="region of interest" description="Disordered" evidence="17">
    <location>
        <begin position="248"/>
        <end position="277"/>
    </location>
</feature>
<evidence type="ECO:0000256" key="2">
    <source>
        <dbReference type="ARBA" id="ARBA00022448"/>
    </source>
</evidence>
<feature type="compositionally biased region" description="Polar residues" evidence="17">
    <location>
        <begin position="157"/>
        <end position="166"/>
    </location>
</feature>
<evidence type="ECO:0000313" key="21">
    <source>
        <dbReference type="Proteomes" id="UP000777482"/>
    </source>
</evidence>
<feature type="transmembrane region" description="Helical" evidence="18">
    <location>
        <begin position="922"/>
        <end position="940"/>
    </location>
</feature>
<dbReference type="PANTHER" id="PTHR45628">
    <property type="entry name" value="VOLTAGE-DEPENDENT CALCIUM CHANNEL TYPE A SUBUNIT ALPHA-1"/>
    <property type="match status" value="1"/>
</dbReference>
<feature type="region of interest" description="Disordered" evidence="17">
    <location>
        <begin position="2292"/>
        <end position="2312"/>
    </location>
</feature>
<feature type="region of interest" description="Disordered" evidence="17">
    <location>
        <begin position="2254"/>
        <end position="2280"/>
    </location>
</feature>
<feature type="compositionally biased region" description="Polar residues" evidence="17">
    <location>
        <begin position="252"/>
        <end position="262"/>
    </location>
</feature>
<dbReference type="PANTHER" id="PTHR45628:SF7">
    <property type="entry name" value="VOLTAGE-DEPENDENT CALCIUM CHANNEL TYPE A SUBUNIT ALPHA-1"/>
    <property type="match status" value="1"/>
</dbReference>
<evidence type="ECO:0000256" key="13">
    <source>
        <dbReference type="ARBA" id="ARBA00023180"/>
    </source>
</evidence>
<dbReference type="Gene3D" id="2.130.10.10">
    <property type="entry name" value="YVTN repeat-like/Quinoprotein amine dehydrogenase"/>
    <property type="match status" value="1"/>
</dbReference>
<feature type="transmembrane region" description="Helical" evidence="18">
    <location>
        <begin position="1675"/>
        <end position="1692"/>
    </location>
</feature>
<feature type="compositionally biased region" description="Polar residues" evidence="17">
    <location>
        <begin position="203"/>
        <end position="213"/>
    </location>
</feature>
<proteinExistence type="inferred from homology"/>
<evidence type="ECO:0000256" key="9">
    <source>
        <dbReference type="ARBA" id="ARBA00022882"/>
    </source>
</evidence>
<evidence type="ECO:0000259" key="19">
    <source>
        <dbReference type="PROSITE" id="PS50222"/>
    </source>
</evidence>
<dbReference type="Gene3D" id="1.10.287.70">
    <property type="match status" value="4"/>
</dbReference>
<dbReference type="Proteomes" id="UP000777482">
    <property type="component" value="Unassembled WGS sequence"/>
</dbReference>
<evidence type="ECO:0000313" key="20">
    <source>
        <dbReference type="EMBL" id="KAG0658017.1"/>
    </source>
</evidence>
<dbReference type="SUPFAM" id="SSF81324">
    <property type="entry name" value="Voltage-gated potassium channels"/>
    <property type="match status" value="4"/>
</dbReference>
<keyword evidence="4" id="KW-0597">Phosphoprotein</keyword>
<feature type="transmembrane region" description="Helical" evidence="18">
    <location>
        <begin position="1837"/>
        <end position="1856"/>
    </location>
</feature>
<feature type="domain" description="EF-hand" evidence="19">
    <location>
        <begin position="1930"/>
        <end position="1965"/>
    </location>
</feature>
<evidence type="ECO:0000256" key="8">
    <source>
        <dbReference type="ARBA" id="ARBA00022837"/>
    </source>
</evidence>
<evidence type="ECO:0000256" key="3">
    <source>
        <dbReference type="ARBA" id="ARBA00022475"/>
    </source>
</evidence>
<evidence type="ECO:0000256" key="7">
    <source>
        <dbReference type="ARBA" id="ARBA00022692"/>
    </source>
</evidence>
<evidence type="ECO:0000256" key="11">
    <source>
        <dbReference type="ARBA" id="ARBA00023065"/>
    </source>
</evidence>
<evidence type="ECO:0000256" key="1">
    <source>
        <dbReference type="ARBA" id="ARBA00004651"/>
    </source>
</evidence>
<feature type="region of interest" description="Disordered" evidence="17">
    <location>
        <begin position="494"/>
        <end position="554"/>
    </location>
</feature>
<dbReference type="InterPro" id="IPR027359">
    <property type="entry name" value="Volt_channel_dom_sf"/>
</dbReference>